<dbReference type="InterPro" id="IPR016035">
    <property type="entry name" value="Acyl_Trfase/lysoPLipase"/>
</dbReference>
<protein>
    <recommendedName>
        <fullName evidence="11">Carrier domain-containing protein</fullName>
    </recommendedName>
</protein>
<dbReference type="InterPro" id="IPR018201">
    <property type="entry name" value="Ketoacyl_synth_AS"/>
</dbReference>
<dbReference type="InterPro" id="IPR042104">
    <property type="entry name" value="PKS_dehydratase_sf"/>
</dbReference>
<dbReference type="SUPFAM" id="SSF50129">
    <property type="entry name" value="GroES-like"/>
    <property type="match status" value="1"/>
</dbReference>
<dbReference type="CDD" id="cd05235">
    <property type="entry name" value="SDR_e1"/>
    <property type="match status" value="1"/>
</dbReference>
<dbReference type="InterPro" id="IPR013968">
    <property type="entry name" value="PKS_KR"/>
</dbReference>
<dbReference type="Gene3D" id="3.40.366.10">
    <property type="entry name" value="Malonyl-Coenzyme A Acyl Carrier Protein, domain 2"/>
    <property type="match status" value="1"/>
</dbReference>
<dbReference type="PANTHER" id="PTHR45681">
    <property type="entry name" value="POLYKETIDE SYNTHASE 44-RELATED"/>
    <property type="match status" value="1"/>
</dbReference>
<evidence type="ECO:0000259" key="8">
    <source>
        <dbReference type="PROSITE" id="PS52019"/>
    </source>
</evidence>
<dbReference type="Pfam" id="PF08240">
    <property type="entry name" value="ADH_N"/>
    <property type="match status" value="1"/>
</dbReference>
<dbReference type="InterPro" id="IPR049900">
    <property type="entry name" value="PKS_mFAS_DH"/>
</dbReference>
<dbReference type="CDD" id="cd00833">
    <property type="entry name" value="PKS"/>
    <property type="match status" value="1"/>
</dbReference>
<dbReference type="SMART" id="SM00822">
    <property type="entry name" value="PKS_KR"/>
    <property type="match status" value="1"/>
</dbReference>
<dbReference type="InterPro" id="IPR009081">
    <property type="entry name" value="PP-bd_ACP"/>
</dbReference>
<dbReference type="CDD" id="cd08954">
    <property type="entry name" value="KR_1_FAS_SDR_x"/>
    <property type="match status" value="1"/>
</dbReference>
<dbReference type="FunFam" id="3.40.47.10:FF:000091">
    <property type="entry name" value="Probable polyketide synthase 32"/>
    <property type="match status" value="1"/>
</dbReference>
<dbReference type="CDD" id="cd02440">
    <property type="entry name" value="AdoMet_MTases"/>
    <property type="match status" value="1"/>
</dbReference>
<dbReference type="Proteomes" id="UP001344447">
    <property type="component" value="Unassembled WGS sequence"/>
</dbReference>
<dbReference type="InterPro" id="IPR020843">
    <property type="entry name" value="ER"/>
</dbReference>
<dbReference type="CDD" id="cd05195">
    <property type="entry name" value="enoyl_red"/>
    <property type="match status" value="1"/>
</dbReference>
<dbReference type="FunFam" id="3.40.50.720:FF:000794">
    <property type="entry name" value="Probable polyketide synthase 33"/>
    <property type="match status" value="1"/>
</dbReference>
<feature type="domain" description="Carrier" evidence="6">
    <location>
        <begin position="2505"/>
        <end position="2582"/>
    </location>
</feature>
<reference evidence="9 10" key="1">
    <citation type="submission" date="2023-11" db="EMBL/GenBank/DDBJ databases">
        <title>Dfirmibasis_genome.</title>
        <authorList>
            <person name="Edelbroek B."/>
            <person name="Kjellin J."/>
            <person name="Jerlstrom-Hultqvist J."/>
            <person name="Soderbom F."/>
        </authorList>
    </citation>
    <scope>NUCLEOTIDE SEQUENCE [LARGE SCALE GENOMIC DNA]</scope>
    <source>
        <strain evidence="9 10">TNS-C-14</strain>
    </source>
</reference>
<dbReference type="SUPFAM" id="SSF51735">
    <property type="entry name" value="NAD(P)-binding Rossmann-fold domains"/>
    <property type="match status" value="3"/>
</dbReference>
<dbReference type="InterPro" id="IPR029063">
    <property type="entry name" value="SAM-dependent_MTases_sf"/>
</dbReference>
<dbReference type="Gene3D" id="3.40.50.150">
    <property type="entry name" value="Vaccinia Virus protein VP39"/>
    <property type="match status" value="1"/>
</dbReference>
<evidence type="ECO:0000256" key="2">
    <source>
        <dbReference type="ARBA" id="ARBA00022450"/>
    </source>
</evidence>
<dbReference type="Gene3D" id="1.10.1200.10">
    <property type="entry name" value="ACP-like"/>
    <property type="match status" value="1"/>
</dbReference>
<dbReference type="PANTHER" id="PTHR45681:SF5">
    <property type="entry name" value="POLYKETIDE SYNTHASE 27-RELATED"/>
    <property type="match status" value="1"/>
</dbReference>
<keyword evidence="4" id="KW-0808">Transferase</keyword>
<dbReference type="PROSITE" id="PS52019">
    <property type="entry name" value="PKS_MFAS_DH"/>
    <property type="match status" value="1"/>
</dbReference>
<dbReference type="SMART" id="SM00829">
    <property type="entry name" value="PKS_ER"/>
    <property type="match status" value="1"/>
</dbReference>
<dbReference type="InterPro" id="IPR013217">
    <property type="entry name" value="Methyltransf_12"/>
</dbReference>
<evidence type="ECO:0000256" key="4">
    <source>
        <dbReference type="ARBA" id="ARBA00022679"/>
    </source>
</evidence>
<dbReference type="InterPro" id="IPR013120">
    <property type="entry name" value="FAR_NAD-bd"/>
</dbReference>
<feature type="active site" description="Proton acceptor; for dehydratase activity" evidence="5">
    <location>
        <position position="976"/>
    </location>
</feature>
<comment type="cofactor">
    <cofactor evidence="1">
        <name>pantetheine 4'-phosphate</name>
        <dbReference type="ChEBI" id="CHEBI:47942"/>
    </cofactor>
</comment>
<dbReference type="Pfam" id="PF02801">
    <property type="entry name" value="Ketoacyl-synt_C"/>
    <property type="match status" value="1"/>
</dbReference>
<dbReference type="InterPro" id="IPR036291">
    <property type="entry name" value="NAD(P)-bd_dom_sf"/>
</dbReference>
<dbReference type="Pfam" id="PF16197">
    <property type="entry name" value="KAsynt_C_assoc"/>
    <property type="match status" value="1"/>
</dbReference>
<dbReference type="Pfam" id="PF07993">
    <property type="entry name" value="NAD_binding_4"/>
    <property type="match status" value="1"/>
</dbReference>
<dbReference type="InterPro" id="IPR016036">
    <property type="entry name" value="Malonyl_transacylase_ACP-bd"/>
</dbReference>
<dbReference type="Pfam" id="PF23297">
    <property type="entry name" value="ACP_SdgA_C"/>
    <property type="match status" value="1"/>
</dbReference>
<feature type="domain" description="Ketosynthase family 3 (KS3)" evidence="7">
    <location>
        <begin position="16"/>
        <end position="449"/>
    </location>
</feature>
<dbReference type="Pfam" id="PF21089">
    <property type="entry name" value="PKS_DH_N"/>
    <property type="match status" value="1"/>
</dbReference>
<dbReference type="Gene3D" id="3.40.50.720">
    <property type="entry name" value="NAD(P)-binding Rossmann-like Domain"/>
    <property type="match status" value="3"/>
</dbReference>
<keyword evidence="3" id="KW-0597">Phosphoprotein</keyword>
<dbReference type="Pfam" id="PF08659">
    <property type="entry name" value="KR"/>
    <property type="match status" value="1"/>
</dbReference>
<dbReference type="Pfam" id="PF08242">
    <property type="entry name" value="Methyltransf_12"/>
    <property type="match status" value="1"/>
</dbReference>
<evidence type="ECO:0000256" key="5">
    <source>
        <dbReference type="PROSITE-ProRule" id="PRU01363"/>
    </source>
</evidence>
<evidence type="ECO:0000313" key="10">
    <source>
        <dbReference type="Proteomes" id="UP001344447"/>
    </source>
</evidence>
<sequence length="3049" mass="346538">MTKIKNNDNDRVVEDSNDVAVIGIGLRFPSGDLKKSISKPNQLFDSLLNGFDGIVTTSERWSDNYYLNGEIISKYAGLLPLDEWKQFDPIFFAINPTYDNVSSIDPQQRILLKCVWEALEDSGIDPISLRGTNTSTFIGSSTIDYCNLQKSPFETQNNIFGSSAHSVANRIGYCFDFRGENLTIDTACSSSLNAINCGYNSIKSNKSNLSIVGGVNFILDPHISKSFTQLGLLSPTGRCHTFSSDADGYVRSEGVGIVVLKRLKDAIKDSNNIYCVIKGSSSNVDGNYDKLNFYSPSKSSQCENIKLAIKSTNGQINESDIDYCETHGTGTPTGDPIELEGISKVFNYAEKTATTTTNKQILVGSIKSNIGHTEACSGVASLIKCCLMFKNKLFLQNIHFKEPNPSIKFEEWGLKVVTEPIKFNENKKTVMLINNFGVTGSNVCLVLSEFKNHTHGNNDQMEIDIKLNEKMKYLIPLSSNSLVSLDNYKSLLIKDLKSSTSFQQFVHNQILFKSTSLIQKSVIIASDWKEFQDENNQIKLSNSGSLISNITVEKKKPPITVIVLCGQGSQYNKMALSLYDNEPIFRDSVNRFDKELSKYYGYSVLEKLRSVNEKDQITIHEPILAQPANVMIQVSLYELYKHWGVSADIIIGHSLGEVSSPYCSGMIDFKTLCYLVYHRSVAQNRTTGTGRMLSVNISPEEFVKKYQSTTKYQSLEIACYNSPTSIVIAGKEDILNEITGEFKSNETFCAMLGSLSSFHTSSQFVIKDEVCSLNIKSKPPSIPVFSTVTTNLFNQQTSPFTAEYVFDNIYQPVYFTQTMTNLYKYIESNDMGNEITFIEVAPHPTLQYYLGQMKSIQSSYFDGGKNITIYSPLHKKKNDYDEFLKTISLLYVKNNFNIDFKSQLTDINKENKNKLNNLPLYQWDDKEYFRQNSLLEKIKNEGPAIHTLGNSTDSSCPSYQTFIDIKKPSFQWLKGHQVNDKVYYPGMGYVQNLLSLYPDQDITITSLEFKSPLVLTEGSNQCLQTIISPLSKNEFNVKSHYKDQKTNQWILSSLGNFSLFKHNIFDEANKLIDIQALKDKCKFTTIPKQDIYETIRIKASLTYKGLFQGVKQAYIGNNCSLAIVSLNEITNQKEHNHLTHISGMDSFFNAAILDSCLHGLLGFITQPVVLDRVEGFKLFSSNIPSSSSLNNNGGSVDDIKELYVYSEMKTRTNSQSYSGSIKIILPNGRLLVEISNVVCTSISLGFSDSTIICKPPSDCIYTPHLQSKDSNINKTEQFKHLYNIDEFSVKEEDNQFISIELLLSLFYKHINIRCPNINLESLPTLEYNQFKHLYYNNSSVNENLFKFIFENLKRYCNIHNQSDNGYRSINVNGKSEKNKELFTRTTKIMAKQLFPLKNDDTITDTPQSLFENGFLDDFYKNSRVVQPLNNLLSEIIVETLKPILNQPIVFRILEAGGGTGSLSLLILEKIYTLLNNNPSSIIDIEFTWSDISASFFTGIKEKFSSFTNLKNLRIIYCVLDIEKPLLDQDIKPCYYDLVVMSNVMHVVKKLEPTLNQIHNILTPNGQLVYIEPPYKSIYYDSIFGCFSQWWPSSDGDVELRTDRCCMKQEKWVKLLNQCNYKDTTMSGNNSLVFLIQTRKPTINETISESSSLDQFNSFDNIILFSDNNIGDRNNIQSLVSSNQELMSKIININNFNDFQSWITSNNIGSRDGNNKTLIIFLKSIESSINISNFKAITYEYIQINQLILKLELSNNFKHLLLSLNSTSDNYLSSSIVGAARYFVEFPQLDLYILNFDSISIKCNQLLQLINYLINPNNNIQREFTINNNNIYYERYSRQSNIKSRLQSKSFETDKDNLYMQLNSNLEYQLYCKKSELSANEVEIEVKATGINYKDYLMYIGMISSDLDLKYGKEYEVKNGIGIENPKIGNDFSGVITRLGSDIKKFKVGDQVCGVGTKTSGSHVIIDHNFIYHKPSNYDHTVSASIPSIYITSLHSIYSVGNLKTNESILIHSATGGVGLSSLDLLKSKQHKGYIFLTVGSKEKEEYLRENYGSFITGIYSSRNKDYVDQIKNKLIELDVVEQGVDLIINTLSSEYMDSNFQCLNQYGRIVDLSITHLTPNDYMTNNHFKFNMGYSNVELVEFSGKLVRSYLKKIVKMINSNKLEIKVPIIEYSNDQFKDAIEYINERKHIGKFVVNHSQDEFDRVYSNYQSCDEQIVMKHSYDVSKLNIGKNILLTGQTGIILEILKYLVRYSNKSIENIVILSKSKLKWELELLINQTRFKKNNLIKFHFIQIDIEDSVRVNQVLNELELKESITNIDSIIHFAFMNDIGDVQQVDMNRLNNAHGAKTIGAINLHNESINRSWNIKQFIMASSVVSIFGSDQQCCYVSSCSVIDSLSKYRHSLGLPSLAINLGAISSTGFVSRNNAIETMFKSSILKLFSPQLVISSLDLFVQNQNQYPNYCLSDFNFEVLPSNIKNYHLFKLDYQINMKKSNQYKVGSSDSDDNSETVRSTILNKISELLSIEVSKINEDLQLTQYGMDSLVIVQLKNFIDNQLGHNLITIQQLQNNKINQSIEIIKSGQNNNANNNNNNNNNNNSNFVKKHHQKESLDEFINNEIKLDDSIVSKPYSIRDILNSNNKSIFLTGSTGFLGAYLLIELIKMNNISKIYCLIRNNSKLANPIDEIINNLKKHHLIDMNQEQKRSNKILRRTGNISKDKLHTTNNNNYKDNYNQVSEDQLIKVIPLVGDISKHKFGLNQQDYLKISDECDIIINTAADLNLKTKYQENKVVNVNSVNEVIKLSVSKNNNQKLIVHFSSIAVFINHQLTDSEEFEESKILPNFDSTSIGYIQSKVISEKLLTNAAESRGIPSIIIRPPDIFSNPITGKGHSNDFVSLLLKCSKEIGYYPNIHRPIFTTPVTTIAQNTINIIFNEKSWNQNKSKPISIYSLNGNSMEMKSIYETLEKNFKCKETNYEEWVEKIAKSNGKSSKRYSAFHIHNNQHSLLTQSNINTKFKMSNSTKELLMSIGSYNDQDWEINESIILNNINNNE</sequence>
<evidence type="ECO:0000256" key="1">
    <source>
        <dbReference type="ARBA" id="ARBA00001957"/>
    </source>
</evidence>
<dbReference type="SUPFAM" id="SSF55048">
    <property type="entry name" value="Probable ACP-binding domain of malonyl-CoA ACP transacylase"/>
    <property type="match status" value="1"/>
</dbReference>
<dbReference type="GO" id="GO:0016491">
    <property type="term" value="F:oxidoreductase activity"/>
    <property type="evidence" value="ECO:0007669"/>
    <property type="project" value="InterPro"/>
</dbReference>
<keyword evidence="10" id="KW-1185">Reference proteome</keyword>
<dbReference type="InterPro" id="IPR014043">
    <property type="entry name" value="Acyl_transferase_dom"/>
</dbReference>
<dbReference type="GO" id="GO:0004315">
    <property type="term" value="F:3-oxoacyl-[acyl-carrier-protein] synthase activity"/>
    <property type="evidence" value="ECO:0007669"/>
    <property type="project" value="InterPro"/>
</dbReference>
<dbReference type="InterPro" id="IPR014031">
    <property type="entry name" value="Ketoacyl_synth_C"/>
</dbReference>
<dbReference type="InterPro" id="IPR049552">
    <property type="entry name" value="PKS_DH_N"/>
</dbReference>
<dbReference type="InterPro" id="IPR014030">
    <property type="entry name" value="Ketoacyl_synth_N"/>
</dbReference>
<dbReference type="InterPro" id="IPR020841">
    <property type="entry name" value="PKS_Beta-ketoAc_synthase_dom"/>
</dbReference>
<comment type="caution">
    <text evidence="9">The sequence shown here is derived from an EMBL/GenBank/DDBJ whole genome shotgun (WGS) entry which is preliminary data.</text>
</comment>
<proteinExistence type="predicted"/>
<dbReference type="InterPro" id="IPR032821">
    <property type="entry name" value="PKS_assoc"/>
</dbReference>
<dbReference type="InterPro" id="IPR010080">
    <property type="entry name" value="Thioester_reductase-like_dom"/>
</dbReference>
<dbReference type="InterPro" id="IPR050444">
    <property type="entry name" value="Polyketide_Synthase"/>
</dbReference>
<dbReference type="InterPro" id="IPR057326">
    <property type="entry name" value="KR_dom"/>
</dbReference>
<dbReference type="SMART" id="SM00827">
    <property type="entry name" value="PKS_AT"/>
    <property type="match status" value="1"/>
</dbReference>
<dbReference type="SUPFAM" id="SSF52151">
    <property type="entry name" value="FabD/lysophospholipase-like"/>
    <property type="match status" value="1"/>
</dbReference>
<dbReference type="EMBL" id="JAVFKY010000003">
    <property type="protein sequence ID" value="KAK5579783.1"/>
    <property type="molecule type" value="Genomic_DNA"/>
</dbReference>
<feature type="region of interest" description="N-terminal hotdog fold" evidence="5">
    <location>
        <begin position="942"/>
        <end position="1064"/>
    </location>
</feature>
<name>A0AAN7UEC8_9MYCE</name>
<dbReference type="PROSITE" id="PS52004">
    <property type="entry name" value="KS3_2"/>
    <property type="match status" value="1"/>
</dbReference>
<dbReference type="Pfam" id="PF00698">
    <property type="entry name" value="Acyl_transf_1"/>
    <property type="match status" value="1"/>
</dbReference>
<evidence type="ECO:0000256" key="3">
    <source>
        <dbReference type="ARBA" id="ARBA00022553"/>
    </source>
</evidence>
<organism evidence="9 10">
    <name type="scientific">Dictyostelium firmibasis</name>
    <dbReference type="NCBI Taxonomy" id="79012"/>
    <lineage>
        <taxon>Eukaryota</taxon>
        <taxon>Amoebozoa</taxon>
        <taxon>Evosea</taxon>
        <taxon>Eumycetozoa</taxon>
        <taxon>Dictyostelia</taxon>
        <taxon>Dictyosteliales</taxon>
        <taxon>Dictyosteliaceae</taxon>
        <taxon>Dictyostelium</taxon>
    </lineage>
</organism>
<evidence type="ECO:0000259" key="6">
    <source>
        <dbReference type="PROSITE" id="PS50075"/>
    </source>
</evidence>
<dbReference type="SUPFAM" id="SSF47336">
    <property type="entry name" value="ACP-like"/>
    <property type="match status" value="1"/>
</dbReference>
<gene>
    <name evidence="9" type="ORF">RB653_009470</name>
</gene>
<dbReference type="Gene3D" id="3.90.180.10">
    <property type="entry name" value="Medium-chain alcohol dehydrogenases, catalytic domain"/>
    <property type="match status" value="1"/>
</dbReference>
<dbReference type="Gene3D" id="3.30.70.3290">
    <property type="match status" value="1"/>
</dbReference>
<dbReference type="Gene3D" id="3.40.47.10">
    <property type="match status" value="1"/>
</dbReference>
<dbReference type="InterPro" id="IPR013154">
    <property type="entry name" value="ADH-like_N"/>
</dbReference>
<dbReference type="InterPro" id="IPR016039">
    <property type="entry name" value="Thiolase-like"/>
</dbReference>
<dbReference type="PROSITE" id="PS50075">
    <property type="entry name" value="CARRIER"/>
    <property type="match status" value="1"/>
</dbReference>
<dbReference type="Pfam" id="PF13602">
    <property type="entry name" value="ADH_zinc_N_2"/>
    <property type="match status" value="1"/>
</dbReference>
<evidence type="ECO:0000313" key="9">
    <source>
        <dbReference type="EMBL" id="KAK5579783.1"/>
    </source>
</evidence>
<dbReference type="Pfam" id="PF00109">
    <property type="entry name" value="ketoacyl-synt"/>
    <property type="match status" value="1"/>
</dbReference>
<feature type="active site" description="Proton donor; for dehydratase activity" evidence="5">
    <location>
        <position position="1145"/>
    </location>
</feature>
<dbReference type="SUPFAM" id="SSF53335">
    <property type="entry name" value="S-adenosyl-L-methionine-dependent methyltransferases"/>
    <property type="match status" value="1"/>
</dbReference>
<accession>A0AAN7UEC8</accession>
<feature type="region of interest" description="C-terminal hotdog fold" evidence="5">
    <location>
        <begin position="1082"/>
        <end position="1248"/>
    </location>
</feature>
<dbReference type="InterPro" id="IPR011032">
    <property type="entry name" value="GroES-like_sf"/>
</dbReference>
<dbReference type="SMART" id="SM00825">
    <property type="entry name" value="PKS_KS"/>
    <property type="match status" value="1"/>
</dbReference>
<evidence type="ECO:0000259" key="7">
    <source>
        <dbReference type="PROSITE" id="PS52004"/>
    </source>
</evidence>
<feature type="domain" description="PKS/mFAS DH" evidence="8">
    <location>
        <begin position="942"/>
        <end position="1248"/>
    </location>
</feature>
<dbReference type="GO" id="GO:0006633">
    <property type="term" value="P:fatty acid biosynthetic process"/>
    <property type="evidence" value="ECO:0007669"/>
    <property type="project" value="InterPro"/>
</dbReference>
<dbReference type="SUPFAM" id="SSF53901">
    <property type="entry name" value="Thiolase-like"/>
    <property type="match status" value="1"/>
</dbReference>
<evidence type="ECO:0008006" key="11">
    <source>
        <dbReference type="Google" id="ProtNLM"/>
    </source>
</evidence>
<dbReference type="InterPro" id="IPR001227">
    <property type="entry name" value="Ac_transferase_dom_sf"/>
</dbReference>
<dbReference type="PROSITE" id="PS00606">
    <property type="entry name" value="KS3_1"/>
    <property type="match status" value="1"/>
</dbReference>
<keyword evidence="2" id="KW-0596">Phosphopantetheine</keyword>
<dbReference type="Gene3D" id="3.10.129.110">
    <property type="entry name" value="Polyketide synthase dehydratase"/>
    <property type="match status" value="1"/>
</dbReference>
<dbReference type="InterPro" id="IPR036736">
    <property type="entry name" value="ACP-like_sf"/>
</dbReference>